<evidence type="ECO:0000313" key="5">
    <source>
        <dbReference type="EMBL" id="BBU80750.1"/>
    </source>
</evidence>
<dbReference type="AlphaFoldDB" id="A0A8S0FKI9"/>
<dbReference type="PANTHER" id="PTHR11586:SF33">
    <property type="entry name" value="AMINOACYL TRNA SYNTHASE COMPLEX-INTERACTING MULTIFUNCTIONAL PROTEIN 1"/>
    <property type="match status" value="1"/>
</dbReference>
<dbReference type="GO" id="GO:0000049">
    <property type="term" value="F:tRNA binding"/>
    <property type="evidence" value="ECO:0007669"/>
    <property type="project" value="UniProtKB-UniRule"/>
</dbReference>
<dbReference type="Pfam" id="PF01588">
    <property type="entry name" value="tRNA_bind"/>
    <property type="match status" value="1"/>
</dbReference>
<evidence type="ECO:0000256" key="2">
    <source>
        <dbReference type="ARBA" id="ARBA00022884"/>
    </source>
</evidence>
<dbReference type="SUPFAM" id="SSF50249">
    <property type="entry name" value="Nucleic acid-binding proteins"/>
    <property type="match status" value="1"/>
</dbReference>
<gene>
    <name evidence="5" type="ORF">EIMP300_21500</name>
</gene>
<sequence>METVAYADFARLEMRVGKIVEVKRHENADKLYIVQVDVGEKTLQTVTSLVPYYSEEELMGKTVVVLCNLQKAKMRGETSECMLLCAETDDGKIERVSSSESVLLTPERMMPAGVRIV</sequence>
<reference evidence="5 6" key="1">
    <citation type="submission" date="2020-01" db="EMBL/GenBank/DDBJ databases">
        <title>Dynamics of blaIMP-6 dissemination in carbapenem resistant Enterobacteriacea isolated from regional surveillance in Osaka, Japan.</title>
        <authorList>
            <person name="Abe R."/>
            <person name="Akeda Y."/>
            <person name="Sugawara Y."/>
            <person name="Yamamoto N."/>
            <person name="Tomono K."/>
            <person name="Takeuchi D."/>
            <person name="Kawahara R."/>
            <person name="Hamada S."/>
        </authorList>
    </citation>
    <scope>NUCLEOTIDE SEQUENCE [LARGE SCALE GENOMIC DNA]</scope>
    <source>
        <strain evidence="5 6">E300</strain>
    </source>
</reference>
<dbReference type="CDD" id="cd02798">
    <property type="entry name" value="tRNA_bind_CsaA"/>
    <property type="match status" value="1"/>
</dbReference>
<proteinExistence type="predicted"/>
<keyword evidence="1 3" id="KW-0820">tRNA-binding</keyword>
<dbReference type="PANTHER" id="PTHR11586">
    <property type="entry name" value="TRNA-AMINOACYLATION COFACTOR ARC1 FAMILY MEMBER"/>
    <property type="match status" value="1"/>
</dbReference>
<dbReference type="PROSITE" id="PS50886">
    <property type="entry name" value="TRBD"/>
    <property type="match status" value="1"/>
</dbReference>
<dbReference type="InterPro" id="IPR002547">
    <property type="entry name" value="tRNA-bd_dom"/>
</dbReference>
<evidence type="ECO:0000313" key="6">
    <source>
        <dbReference type="Proteomes" id="UP000467488"/>
    </source>
</evidence>
<keyword evidence="2 3" id="KW-0694">RNA-binding</keyword>
<evidence type="ECO:0000256" key="3">
    <source>
        <dbReference type="PROSITE-ProRule" id="PRU00209"/>
    </source>
</evidence>
<feature type="domain" description="TRNA-binding" evidence="4">
    <location>
        <begin position="8"/>
        <end position="117"/>
    </location>
</feature>
<dbReference type="Gene3D" id="2.40.50.140">
    <property type="entry name" value="Nucleic acid-binding proteins"/>
    <property type="match status" value="1"/>
</dbReference>
<accession>A0A8S0FKI9</accession>
<name>A0A8S0FKI9_ECOLX</name>
<dbReference type="NCBIfam" id="NF007492">
    <property type="entry name" value="PRK10089.1-1"/>
    <property type="match status" value="1"/>
</dbReference>
<protein>
    <submittedName>
        <fullName evidence="5">tRNA-binding protein</fullName>
    </submittedName>
</protein>
<organism evidence="5 6">
    <name type="scientific">Escherichia coli</name>
    <dbReference type="NCBI Taxonomy" id="562"/>
    <lineage>
        <taxon>Bacteria</taxon>
        <taxon>Pseudomonadati</taxon>
        <taxon>Pseudomonadota</taxon>
        <taxon>Gammaproteobacteria</taxon>
        <taxon>Enterobacterales</taxon>
        <taxon>Enterobacteriaceae</taxon>
        <taxon>Escherichia</taxon>
    </lineage>
</organism>
<dbReference type="InterPro" id="IPR012340">
    <property type="entry name" value="NA-bd_OB-fold"/>
</dbReference>
<dbReference type="EMBL" id="AP022360">
    <property type="protein sequence ID" value="BBU80750.1"/>
    <property type="molecule type" value="Genomic_DNA"/>
</dbReference>
<evidence type="ECO:0000259" key="4">
    <source>
        <dbReference type="PROSITE" id="PS50886"/>
    </source>
</evidence>
<dbReference type="Proteomes" id="UP000467488">
    <property type="component" value="Chromosome"/>
</dbReference>
<evidence type="ECO:0000256" key="1">
    <source>
        <dbReference type="ARBA" id="ARBA00022555"/>
    </source>
</evidence>
<dbReference type="InterPro" id="IPR051270">
    <property type="entry name" value="Tyrosine-tRNA_ligase_regulator"/>
</dbReference>